<protein>
    <recommendedName>
        <fullName evidence="5">Protein TsetseEP domain-containing protein</fullName>
    </recommendedName>
</protein>
<feature type="signal peptide" evidence="2">
    <location>
        <begin position="1"/>
        <end position="18"/>
    </location>
</feature>
<keyword evidence="2" id="KW-0732">Signal</keyword>
<dbReference type="VEuPathDB" id="VectorBase:GPAI041312"/>
<organism evidence="3 4">
    <name type="scientific">Glossina pallidipes</name>
    <name type="common">Tsetse fly</name>
    <dbReference type="NCBI Taxonomy" id="7398"/>
    <lineage>
        <taxon>Eukaryota</taxon>
        <taxon>Metazoa</taxon>
        <taxon>Ecdysozoa</taxon>
        <taxon>Arthropoda</taxon>
        <taxon>Hexapoda</taxon>
        <taxon>Insecta</taxon>
        <taxon>Pterygota</taxon>
        <taxon>Neoptera</taxon>
        <taxon>Endopterygota</taxon>
        <taxon>Diptera</taxon>
        <taxon>Brachycera</taxon>
        <taxon>Muscomorpha</taxon>
        <taxon>Hippoboscoidea</taxon>
        <taxon>Glossinidae</taxon>
        <taxon>Glossina</taxon>
    </lineage>
</organism>
<evidence type="ECO:0000313" key="4">
    <source>
        <dbReference type="Proteomes" id="UP000092445"/>
    </source>
</evidence>
<reference evidence="3" key="2">
    <citation type="submission" date="2020-05" db="UniProtKB">
        <authorList>
            <consortium name="EnsemblMetazoa"/>
        </authorList>
    </citation>
    <scope>IDENTIFICATION</scope>
    <source>
        <strain evidence="3">IAEA</strain>
    </source>
</reference>
<dbReference type="AlphaFoldDB" id="A0A1B0ACM5"/>
<keyword evidence="4" id="KW-1185">Reference proteome</keyword>
<evidence type="ECO:0000256" key="2">
    <source>
        <dbReference type="SAM" id="SignalP"/>
    </source>
</evidence>
<evidence type="ECO:0000256" key="1">
    <source>
        <dbReference type="SAM" id="Coils"/>
    </source>
</evidence>
<name>A0A1B0ACM5_GLOPL</name>
<dbReference type="EnsemblMetazoa" id="GPAI041312-RA">
    <property type="protein sequence ID" value="GPAI041312-PA"/>
    <property type="gene ID" value="GPAI041312"/>
</dbReference>
<feature type="chain" id="PRO_5008403783" description="Protein TsetseEP domain-containing protein" evidence="2">
    <location>
        <begin position="19"/>
        <end position="304"/>
    </location>
</feature>
<evidence type="ECO:0000313" key="3">
    <source>
        <dbReference type="EnsemblMetazoa" id="GPAI041312-PA"/>
    </source>
</evidence>
<feature type="coiled-coil region" evidence="1">
    <location>
        <begin position="45"/>
        <end position="90"/>
    </location>
</feature>
<dbReference type="Proteomes" id="UP000092445">
    <property type="component" value="Unassembled WGS sequence"/>
</dbReference>
<keyword evidence="1" id="KW-0175">Coiled coil</keyword>
<sequence>MPLGIIILIAALAKLTLGVDVVAQIANTTAGGTNVHLEDYIESHRRQFTANLDDYNDRIDALLKLFEKNLETLEIQKHLLLDRIQQAEEHLFPLELLDVESQKCVSKHRNDMPSSARTQDDISECLETAKHQLQDIGTEPRQLVKALNSYYSDNFEKSISNCLAEVNTPFTCIEEEIRKANDFTINHNLKFDEEMDNSEHYARAHIKAALNCSFVVHFQAAMSIAETKLSIDLCMKSEDDYCMCKEGYTCNNLQRVPLSDLNSENIAVTNSLYGTANTCLLLTASSEEVGMKNIENPQKDEKYS</sequence>
<proteinExistence type="predicted"/>
<accession>A0A1B0ACM5</accession>
<reference evidence="4" key="1">
    <citation type="submission" date="2014-03" db="EMBL/GenBank/DDBJ databases">
        <authorList>
            <person name="Aksoy S."/>
            <person name="Warren W."/>
            <person name="Wilson R.K."/>
        </authorList>
    </citation>
    <scope>NUCLEOTIDE SEQUENCE [LARGE SCALE GENOMIC DNA]</scope>
    <source>
        <strain evidence="4">IAEA</strain>
    </source>
</reference>
<evidence type="ECO:0008006" key="5">
    <source>
        <dbReference type="Google" id="ProtNLM"/>
    </source>
</evidence>